<sequence>MSTPYDGSGGRRRLRPAQQPPEQPPRAQRGEPREPQQRAAGRPQARRSRHAASEPDAGIRREVDPYDRDEEPPARGVPPRPPRAQGPPPRARRMEGAGEPPARPVRHTPRAAEPPREPDPERSPGPPRRRDPAEERRAQAAGRGGTRPRRRRSPNEGVPPDENPTEILDLGYDDLLDEDVTDDEYYDDERDDDRAVPEYFDDERDDPPEDPPKRKRGKRFLGWLVALTVIVVLVGGAYWGARELFGFGAEDYAGTGERDVLIEIEEGDSTRAIASRLHELDVVASAAAFVNASEDDSRILGVQPGYYVVKTKMSGANAVAKLVEPGARVGELQLRAGTQLDDLTQPDGKVTPGVFTLLSNASCAELNGDDTCIPADELRQVVADSDLAELGVPEWAAADAAKAEPKRRLEGIIQPGVYDVKPGWDAKQLLQEVLKTSATRMQAAGLPDAAGQTDYSPYQILIIASLIEREAVETDFGKVSRVIYNRNDIDMRLEFDSTVNYVLDRPEVRTNAEDRERAGAYNTYKNTGLPPTPISAPSMEAIKAAEKPATGDYLFFVKCEKNGLSCFTNNLEEHERAAADARKRGVY</sequence>
<proteinExistence type="inferred from homology"/>
<keyword evidence="1" id="KW-1133">Transmembrane helix</keyword>
<comment type="subcellular location">
    <subcellularLocation>
        <location evidence="1">Cell membrane</location>
        <topology evidence="1">Single-pass membrane protein</topology>
    </subcellularLocation>
</comment>
<feature type="region of interest" description="Disordered" evidence="2">
    <location>
        <begin position="183"/>
        <end position="215"/>
    </location>
</feature>
<dbReference type="Gene3D" id="3.30.1490.480">
    <property type="entry name" value="Endolytic murein transglycosylase"/>
    <property type="match status" value="1"/>
</dbReference>
<dbReference type="EC" id="4.2.2.29" evidence="1"/>
<dbReference type="NCBIfam" id="TIGR00247">
    <property type="entry name" value="endolytic transglycosylase MltG"/>
    <property type="match status" value="1"/>
</dbReference>
<name>A0A1G6V2W8_9PSEU</name>
<keyword evidence="1" id="KW-0961">Cell wall biogenesis/degradation</keyword>
<gene>
    <name evidence="1" type="primary">mltG</name>
    <name evidence="3" type="ORF">SAMN05421630_1097</name>
</gene>
<protein>
    <recommendedName>
        <fullName evidence="1">Endolytic murein transglycosylase</fullName>
        <ecNumber evidence="1">4.2.2.29</ecNumber>
    </recommendedName>
    <alternativeName>
        <fullName evidence="1">Peptidoglycan lytic transglycosylase</fullName>
    </alternativeName>
    <alternativeName>
        <fullName evidence="1">Peptidoglycan polymerization terminase</fullName>
    </alternativeName>
</protein>
<dbReference type="GO" id="GO:0008932">
    <property type="term" value="F:lytic endotransglycosylase activity"/>
    <property type="evidence" value="ECO:0007669"/>
    <property type="project" value="UniProtKB-UniRule"/>
</dbReference>
<dbReference type="EMBL" id="FMZE01000009">
    <property type="protein sequence ID" value="SDD47823.1"/>
    <property type="molecule type" value="Genomic_DNA"/>
</dbReference>
<keyword evidence="1" id="KW-0472">Membrane</keyword>
<dbReference type="RefSeq" id="WP_091808022.1">
    <property type="nucleotide sequence ID" value="NZ_CP016353.1"/>
</dbReference>
<evidence type="ECO:0000256" key="2">
    <source>
        <dbReference type="SAM" id="MobiDB-lite"/>
    </source>
</evidence>
<comment type="catalytic activity">
    <reaction evidence="1">
        <text>a peptidoglycan chain = a peptidoglycan chain with N-acetyl-1,6-anhydromuramyl-[peptide] at the reducing end + a peptidoglycan chain with N-acetylglucosamine at the non-reducing end.</text>
        <dbReference type="EC" id="4.2.2.29"/>
    </reaction>
</comment>
<dbReference type="Pfam" id="PF02618">
    <property type="entry name" value="YceG"/>
    <property type="match status" value="1"/>
</dbReference>
<keyword evidence="1" id="KW-1003">Cell membrane</keyword>
<reference evidence="3 4" key="1">
    <citation type="submission" date="2016-10" db="EMBL/GenBank/DDBJ databases">
        <authorList>
            <person name="de Groot N.N."/>
        </authorList>
    </citation>
    <scope>NUCLEOTIDE SEQUENCE [LARGE SCALE GENOMIC DNA]</scope>
    <source>
        <strain evidence="3 4">CGMCC 4.5506</strain>
    </source>
</reference>
<feature type="region of interest" description="Disordered" evidence="2">
    <location>
        <begin position="1"/>
        <end position="168"/>
    </location>
</feature>
<organism evidence="3 4">
    <name type="scientific">Prauserella marina</name>
    <dbReference type="NCBI Taxonomy" id="530584"/>
    <lineage>
        <taxon>Bacteria</taxon>
        <taxon>Bacillati</taxon>
        <taxon>Actinomycetota</taxon>
        <taxon>Actinomycetes</taxon>
        <taxon>Pseudonocardiales</taxon>
        <taxon>Pseudonocardiaceae</taxon>
        <taxon>Prauserella</taxon>
    </lineage>
</organism>
<feature type="compositionally biased region" description="Acidic residues" evidence="2">
    <location>
        <begin position="199"/>
        <end position="209"/>
    </location>
</feature>
<comment type="similarity">
    <text evidence="1">Belongs to the transglycosylase MltG family.</text>
</comment>
<keyword evidence="4" id="KW-1185">Reference proteome</keyword>
<accession>A0A1G6V2W8</accession>
<dbReference type="Proteomes" id="UP000199494">
    <property type="component" value="Unassembled WGS sequence"/>
</dbReference>
<dbReference type="HAMAP" id="MF_02065">
    <property type="entry name" value="MltG"/>
    <property type="match status" value="1"/>
</dbReference>
<feature type="compositionally biased region" description="Basic and acidic residues" evidence="2">
    <location>
        <begin position="113"/>
        <end position="138"/>
    </location>
</feature>
<comment type="function">
    <text evidence="1">Functions as a peptidoglycan terminase that cleaves nascent peptidoglycan strands endolytically to terminate their elongation.</text>
</comment>
<dbReference type="STRING" id="530584.SAMN05421630_1097"/>
<dbReference type="OrthoDB" id="9814591at2"/>
<keyword evidence="1" id="KW-0812">Transmembrane</keyword>
<dbReference type="GO" id="GO:0005886">
    <property type="term" value="C:plasma membrane"/>
    <property type="evidence" value="ECO:0007669"/>
    <property type="project" value="UniProtKB-SubCell"/>
</dbReference>
<evidence type="ECO:0000256" key="1">
    <source>
        <dbReference type="HAMAP-Rule" id="MF_02065"/>
    </source>
</evidence>
<feature type="compositionally biased region" description="Pro residues" evidence="2">
    <location>
        <begin position="75"/>
        <end position="89"/>
    </location>
</feature>
<feature type="transmembrane region" description="Helical" evidence="1">
    <location>
        <begin position="220"/>
        <end position="241"/>
    </location>
</feature>
<dbReference type="GO" id="GO:0071555">
    <property type="term" value="P:cell wall organization"/>
    <property type="evidence" value="ECO:0007669"/>
    <property type="project" value="UniProtKB-KW"/>
</dbReference>
<feature type="compositionally biased region" description="Basic and acidic residues" evidence="2">
    <location>
        <begin position="51"/>
        <end position="66"/>
    </location>
</feature>
<feature type="site" description="Important for catalytic activity" evidence="1">
    <location>
        <position position="470"/>
    </location>
</feature>
<dbReference type="AlphaFoldDB" id="A0A1G6V2W8"/>
<keyword evidence="1" id="KW-0456">Lyase</keyword>
<dbReference type="InterPro" id="IPR003770">
    <property type="entry name" value="MLTG-like"/>
</dbReference>
<evidence type="ECO:0000313" key="4">
    <source>
        <dbReference type="Proteomes" id="UP000199494"/>
    </source>
</evidence>
<dbReference type="PANTHER" id="PTHR30518:SF2">
    <property type="entry name" value="ENDOLYTIC MUREIN TRANSGLYCOSYLASE"/>
    <property type="match status" value="1"/>
</dbReference>
<evidence type="ECO:0000313" key="3">
    <source>
        <dbReference type="EMBL" id="SDD47823.1"/>
    </source>
</evidence>
<dbReference type="GO" id="GO:0009252">
    <property type="term" value="P:peptidoglycan biosynthetic process"/>
    <property type="evidence" value="ECO:0007669"/>
    <property type="project" value="UniProtKB-UniRule"/>
</dbReference>
<dbReference type="PANTHER" id="PTHR30518">
    <property type="entry name" value="ENDOLYTIC MUREIN TRANSGLYCOSYLASE"/>
    <property type="match status" value="1"/>
</dbReference>